<protein>
    <submittedName>
        <fullName evidence="1">Uncharacterized protein</fullName>
    </submittedName>
</protein>
<keyword evidence="2" id="KW-1185">Reference proteome</keyword>
<name>A0A699ZJ68_HAELA</name>
<proteinExistence type="predicted"/>
<sequence length="80" mass="9175">MSLAEATHVILERRERMLERHVLPDVVADVKYKECLARAVADTSVVDEQWRLELRLAMANQSPLRSLVLGLMAFIIEIED</sequence>
<dbReference type="Proteomes" id="UP000485058">
    <property type="component" value="Unassembled WGS sequence"/>
</dbReference>
<organism evidence="1 2">
    <name type="scientific">Haematococcus lacustris</name>
    <name type="common">Green alga</name>
    <name type="synonym">Haematococcus pluvialis</name>
    <dbReference type="NCBI Taxonomy" id="44745"/>
    <lineage>
        <taxon>Eukaryota</taxon>
        <taxon>Viridiplantae</taxon>
        <taxon>Chlorophyta</taxon>
        <taxon>core chlorophytes</taxon>
        <taxon>Chlorophyceae</taxon>
        <taxon>CS clade</taxon>
        <taxon>Chlamydomonadales</taxon>
        <taxon>Haematococcaceae</taxon>
        <taxon>Haematococcus</taxon>
    </lineage>
</organism>
<dbReference type="EMBL" id="BLLF01002087">
    <property type="protein sequence ID" value="GFH22643.1"/>
    <property type="molecule type" value="Genomic_DNA"/>
</dbReference>
<dbReference type="AlphaFoldDB" id="A0A699ZJ68"/>
<evidence type="ECO:0000313" key="1">
    <source>
        <dbReference type="EMBL" id="GFH22643.1"/>
    </source>
</evidence>
<reference evidence="1 2" key="1">
    <citation type="submission" date="2020-02" db="EMBL/GenBank/DDBJ databases">
        <title>Draft genome sequence of Haematococcus lacustris strain NIES-144.</title>
        <authorList>
            <person name="Morimoto D."/>
            <person name="Nakagawa S."/>
            <person name="Yoshida T."/>
            <person name="Sawayama S."/>
        </authorList>
    </citation>
    <scope>NUCLEOTIDE SEQUENCE [LARGE SCALE GENOMIC DNA]</scope>
    <source>
        <strain evidence="1 2">NIES-144</strain>
    </source>
</reference>
<gene>
    <name evidence="1" type="ORF">HaLaN_20139</name>
</gene>
<accession>A0A699ZJ68</accession>
<comment type="caution">
    <text evidence="1">The sequence shown here is derived from an EMBL/GenBank/DDBJ whole genome shotgun (WGS) entry which is preliminary data.</text>
</comment>
<evidence type="ECO:0000313" key="2">
    <source>
        <dbReference type="Proteomes" id="UP000485058"/>
    </source>
</evidence>